<evidence type="ECO:0000256" key="9">
    <source>
        <dbReference type="ARBA" id="ARBA00023286"/>
    </source>
</evidence>
<reference evidence="12" key="1">
    <citation type="submission" date="2021-02" db="EMBL/GenBank/DDBJ databases">
        <authorList>
            <person name="Bekaert M."/>
        </authorList>
    </citation>
    <scope>NUCLEOTIDE SEQUENCE</scope>
    <source>
        <strain evidence="12">IoA-00</strain>
    </source>
</reference>
<gene>
    <name evidence="12" type="ORF">LSAA_3107</name>
</gene>
<dbReference type="OrthoDB" id="10693924at2759"/>
<comment type="subcellular location">
    <subcellularLocation>
        <location evidence="1">Membrane</location>
        <topology evidence="1">Multi-pass membrane protein</topology>
    </subcellularLocation>
</comment>
<dbReference type="AlphaFoldDB" id="A0A7R8H105"/>
<dbReference type="GO" id="GO:0015276">
    <property type="term" value="F:ligand-gated monoatomic ion channel activity"/>
    <property type="evidence" value="ECO:0007669"/>
    <property type="project" value="InterPro"/>
</dbReference>
<keyword evidence="6" id="KW-0472">Membrane</keyword>
<keyword evidence="8" id="KW-0325">Glycoprotein</keyword>
<dbReference type="EMBL" id="HG994590">
    <property type="protein sequence ID" value="CAF2801937.1"/>
    <property type="molecule type" value="Genomic_DNA"/>
</dbReference>
<keyword evidence="2" id="KW-0813">Transport</keyword>
<evidence type="ECO:0000256" key="1">
    <source>
        <dbReference type="ARBA" id="ARBA00004141"/>
    </source>
</evidence>
<dbReference type="Gene3D" id="3.40.190.10">
    <property type="entry name" value="Periplasmic binding protein-like II"/>
    <property type="match status" value="1"/>
</dbReference>
<keyword evidence="3" id="KW-0812">Transmembrane</keyword>
<accession>A0A7R8H105</accession>
<evidence type="ECO:0000256" key="2">
    <source>
        <dbReference type="ARBA" id="ARBA00022448"/>
    </source>
</evidence>
<dbReference type="GO" id="GO:0016020">
    <property type="term" value="C:membrane"/>
    <property type="evidence" value="ECO:0007669"/>
    <property type="project" value="UniProtKB-SubCell"/>
</dbReference>
<keyword evidence="5" id="KW-0406">Ion transport</keyword>
<protein>
    <submittedName>
        <fullName evidence="12">(salmon louse) hypothetical protein</fullName>
    </submittedName>
</protein>
<evidence type="ECO:0000313" key="13">
    <source>
        <dbReference type="Proteomes" id="UP000675881"/>
    </source>
</evidence>
<proteinExistence type="predicted"/>
<sequence length="547" mass="62242">MKRSTWTLIPALYSILCGIQQSHGNGTIGLDLLGDFCSKNGFSSILLYIEKDVKNSEIRRIGKSLNKSNVRVRFLTSKDSIQGVYPLQKVLYIHKSDYANLNDLLSIFPIDKVLVYSLHGALPASYDNITATSLFYTYSSSGNGHKIAKLKDRNFIIVNPLLIGPDGRFLEKPLDLDGIEIRSVTLSWSPYLILKCKNGCNENCEAWGYIHDLIKVYETEMNFTTNYIEEKNGFWGSNMFPNQTYGGTLGALSDGTSDIQLSAWIQTYERKKRFNFFEVNSCWVVISSIVGFSILYPICVSIKVKDYMETYSFRTLVTSLAYFFVLLNAYYGGAMTMFFTTEVTVPFETITDVMENPDWSVVYTEGDSFGLRSRLPRGNKDVNDYWAKVEKDPLPFVVPSIMEGLKKAKKERVVYYRDVNTVLYQISTSHDYMRDFGDLTVIDKRTIRYFCMLPLQSPLTSSFSLINIGIMEKGIRHQVFLKWFETFSTGDKEVHLIYLSIGQMSSLFLILVGAVFLSLLTLGIEFFSAQGKMMAKKKSQIPTAFLK</sequence>
<dbReference type="SUPFAM" id="SSF53850">
    <property type="entry name" value="Periplasmic binding protein-like II"/>
    <property type="match status" value="1"/>
</dbReference>
<evidence type="ECO:0000256" key="5">
    <source>
        <dbReference type="ARBA" id="ARBA00023065"/>
    </source>
</evidence>
<evidence type="ECO:0000256" key="3">
    <source>
        <dbReference type="ARBA" id="ARBA00022692"/>
    </source>
</evidence>
<evidence type="ECO:0000256" key="10">
    <source>
        <dbReference type="ARBA" id="ARBA00023303"/>
    </source>
</evidence>
<dbReference type="Proteomes" id="UP000675881">
    <property type="component" value="Chromosome 11"/>
</dbReference>
<feature type="domain" description="Ionotropic glutamate receptor L-glutamate and glycine-binding" evidence="11">
    <location>
        <begin position="184"/>
        <end position="276"/>
    </location>
</feature>
<evidence type="ECO:0000256" key="4">
    <source>
        <dbReference type="ARBA" id="ARBA00022989"/>
    </source>
</evidence>
<dbReference type="Pfam" id="PF10613">
    <property type="entry name" value="Lig_chan-Glu_bd"/>
    <property type="match status" value="1"/>
</dbReference>
<name>A0A7R8H105_LEPSM</name>
<evidence type="ECO:0000256" key="7">
    <source>
        <dbReference type="ARBA" id="ARBA00023170"/>
    </source>
</evidence>
<evidence type="ECO:0000313" key="12">
    <source>
        <dbReference type="EMBL" id="CAF2801937.1"/>
    </source>
</evidence>
<keyword evidence="4" id="KW-1133">Transmembrane helix</keyword>
<evidence type="ECO:0000256" key="8">
    <source>
        <dbReference type="ARBA" id="ARBA00023180"/>
    </source>
</evidence>
<keyword evidence="9" id="KW-1071">Ligand-gated ion channel</keyword>
<keyword evidence="13" id="KW-1185">Reference proteome</keyword>
<organism evidence="12 13">
    <name type="scientific">Lepeophtheirus salmonis</name>
    <name type="common">Salmon louse</name>
    <name type="synonym">Caligus salmonis</name>
    <dbReference type="NCBI Taxonomy" id="72036"/>
    <lineage>
        <taxon>Eukaryota</taxon>
        <taxon>Metazoa</taxon>
        <taxon>Ecdysozoa</taxon>
        <taxon>Arthropoda</taxon>
        <taxon>Crustacea</taxon>
        <taxon>Multicrustacea</taxon>
        <taxon>Hexanauplia</taxon>
        <taxon>Copepoda</taxon>
        <taxon>Siphonostomatoida</taxon>
        <taxon>Caligidae</taxon>
        <taxon>Lepeophtheirus</taxon>
    </lineage>
</organism>
<keyword evidence="7" id="KW-0675">Receptor</keyword>
<evidence type="ECO:0000256" key="6">
    <source>
        <dbReference type="ARBA" id="ARBA00023136"/>
    </source>
</evidence>
<evidence type="ECO:0000259" key="11">
    <source>
        <dbReference type="Pfam" id="PF10613"/>
    </source>
</evidence>
<dbReference type="InterPro" id="IPR019594">
    <property type="entry name" value="Glu/Gly-bd"/>
</dbReference>
<keyword evidence="10" id="KW-0407">Ion channel</keyword>